<dbReference type="STRING" id="153971.AWC19_01535"/>
<gene>
    <name evidence="2" type="ORF">AWC19_01535</name>
</gene>
<dbReference type="SUPFAM" id="SSF140459">
    <property type="entry name" value="PE/PPE dimer-like"/>
    <property type="match status" value="1"/>
</dbReference>
<dbReference type="AlphaFoldDB" id="A0A1X1ZY69"/>
<dbReference type="EMBL" id="LQPJ01000035">
    <property type="protein sequence ID" value="ORW31016.1"/>
    <property type="molecule type" value="Genomic_DNA"/>
</dbReference>
<name>A0A1X1ZY69_9MYCO</name>
<dbReference type="InterPro" id="IPR000084">
    <property type="entry name" value="PE-PGRS_N"/>
</dbReference>
<comment type="caution">
    <text evidence="2">The sequence shown here is derived from an EMBL/GenBank/DDBJ whole genome shotgun (WGS) entry which is preliminary data.</text>
</comment>
<evidence type="ECO:0000313" key="2">
    <source>
        <dbReference type="EMBL" id="ORW31016.1"/>
    </source>
</evidence>
<dbReference type="Gene3D" id="1.10.287.850">
    <property type="entry name" value="HP0062-like domain"/>
    <property type="match status" value="1"/>
</dbReference>
<sequence>MSFVVAAPELVEAAAQDLADIQASLSEAAASVLGPTTGLAPAAADEVSAAISAMFGGFGQQFQALSTQAQAFHAEFVSLMNAGAGAYLSTEVANAEQAVANAINAPAQALLSGGGAAPGAAASSGGILGLLGLGGSSTTGTSSLLGIGSGSGLLGTGGLLGGLTGTTSPLGGLLGGSTGGTGPLGGLLGGLTGGTGPLGGLLGGLTGGTGPLGGLLGGLTGGTGLLSGLLGGLTGGTGLLGGLLGGLTGGTSPLSGLLGGLGGLGSLGGVLGSLGNLSSLGTNLGSLLASAVPGLPTALTGLENTLGGIVNSLLPGLVNIQAQSGPLFTGIAGPYQALVYNTWNNLQSLVGGWLADPFPFLRQFVANQMVYGQTIATALQTGDFQPVSAIPGHMAQNFFNVVHTLTDTSVTPSLVVNSLTPLSSTLDNAVGLPLVFGASLLGPPAATLEAAGYSASTFAAAIQAGDGAAAFAALVDAPAVIANGFLNGQATFPYALNLSSLTGPVVGNILDLSVVANFPLDGILHAPGYYPVTATLTVLGETVLPPTDVSIGAGTTPFSGLLPFLVNYAPQQLAQAIGAPAAPPPLLSIPLLTF</sequence>
<dbReference type="InterPro" id="IPR038332">
    <property type="entry name" value="PPE_sf"/>
</dbReference>
<dbReference type="Pfam" id="PF00934">
    <property type="entry name" value="PE"/>
    <property type="match status" value="1"/>
</dbReference>
<organism evidence="2 3">
    <name type="scientific">Mycobacterium palustre</name>
    <dbReference type="NCBI Taxonomy" id="153971"/>
    <lineage>
        <taxon>Bacteria</taxon>
        <taxon>Bacillati</taxon>
        <taxon>Actinomycetota</taxon>
        <taxon>Actinomycetes</taxon>
        <taxon>Mycobacteriales</taxon>
        <taxon>Mycobacteriaceae</taxon>
        <taxon>Mycobacterium</taxon>
        <taxon>Mycobacterium simiae complex</taxon>
    </lineage>
</organism>
<feature type="domain" description="PE" evidence="1">
    <location>
        <begin position="4"/>
        <end position="94"/>
    </location>
</feature>
<evidence type="ECO:0000259" key="1">
    <source>
        <dbReference type="Pfam" id="PF00934"/>
    </source>
</evidence>
<evidence type="ECO:0000313" key="3">
    <source>
        <dbReference type="Proteomes" id="UP000193529"/>
    </source>
</evidence>
<reference evidence="2 3" key="1">
    <citation type="submission" date="2016-01" db="EMBL/GenBank/DDBJ databases">
        <title>The new phylogeny of the genus Mycobacterium.</title>
        <authorList>
            <person name="Tarcisio F."/>
            <person name="Conor M."/>
            <person name="Antonella G."/>
            <person name="Elisabetta G."/>
            <person name="Giulia F.S."/>
            <person name="Sara T."/>
            <person name="Anna F."/>
            <person name="Clotilde B."/>
            <person name="Roberto B."/>
            <person name="Veronica D.S."/>
            <person name="Fabio R."/>
            <person name="Monica P."/>
            <person name="Olivier J."/>
            <person name="Enrico T."/>
            <person name="Nicola S."/>
        </authorList>
    </citation>
    <scope>NUCLEOTIDE SEQUENCE [LARGE SCALE GENOMIC DNA]</scope>
    <source>
        <strain evidence="2 3">DSM 44572</strain>
    </source>
</reference>
<dbReference type="OrthoDB" id="4641876at2"/>
<protein>
    <recommendedName>
        <fullName evidence="1">PE domain-containing protein</fullName>
    </recommendedName>
</protein>
<keyword evidence="3" id="KW-1185">Reference proteome</keyword>
<dbReference type="RefSeq" id="WP_085076650.1">
    <property type="nucleotide sequence ID" value="NZ_LQPJ01000035.1"/>
</dbReference>
<dbReference type="Proteomes" id="UP000193529">
    <property type="component" value="Unassembled WGS sequence"/>
</dbReference>
<proteinExistence type="predicted"/>
<accession>A0A1X1ZY69</accession>